<protein>
    <submittedName>
        <fullName evidence="1">SIR2 family protein</fullName>
    </submittedName>
</protein>
<evidence type="ECO:0000313" key="2">
    <source>
        <dbReference type="Proteomes" id="UP001320609"/>
    </source>
</evidence>
<accession>A0ABS9S412</accession>
<proteinExistence type="predicted"/>
<dbReference type="Proteomes" id="UP001320609">
    <property type="component" value="Unassembled WGS sequence"/>
</dbReference>
<gene>
    <name evidence="1" type="ORF">MLE19_05620</name>
</gene>
<comment type="caution">
    <text evidence="1">The sequence shown here is derived from an EMBL/GenBank/DDBJ whole genome shotgun (WGS) entry which is preliminary data.</text>
</comment>
<sequence>MIDSIYSLPDYAALKKLASALWQQDSSYHGAAVMVGAGFSKSAASTGDANRKLPLWNDFSKALAAELDSASEDPLRLAEEYCAYFGKQTLNDLIKKEVNDAAWSPGELHNSLLKLPWTEVLTTNWDTLLERASTEVHQPLYSVVSKQEDLSSARSPRIVKLHGTIDVTKELIFTQEDYRKYPQRHAAFVNFSRQVFIENELCLIGFSGDDPNFLQWAGWVRDHLSTHSRRIYLVGALGLNASKRKYLESINVAPIDLNDLVAEHDELDTKHLEATKIFIKALQEHKPKQAWEWEPTPLHRTTKTGAENTKTHQDASYAAKLLEEKLPTLEKDRLSYPGWLICPYMQRFQLQEQINDPWPNPKNLSSMTAACKSKLLYEITWHYKETYEAIPIWLANELLTVCNPEKPCAITKKEQLEIALLLLKNTRWMNNSDAESIAQTTSDILEKGGKHWADSSNELAYHKAIVARDKFDYATLEIYVGEIKSSNSIWKLRKASLLAELGQFEKGKVIVAEAYRELLGHYRNDRNSIYVLSRLAWTQWLMRGIDLSSFRNEIKAFPTSYRDSKCDPWDHIEHIRNRITDELDKQQKQQAIEPAFEPGRYKDNSNTVSFSSNLHPLLLLEGISNTVGMPLRWKGVSFLVEQAARLSELEEIDNVHRFSLAIRSANSDTASVLKKVFSRIGIACLPESDVNFLLNQCTLAINYWVGKRIEKSGDVSIHAIDYLRVFIEVLARVSVRATPEQAKKLFHLALSLGKNSDLHHFWLFDAIKHLTEFSLKSIPRLQQHEILLEALSFPLQTEISIRDHIEWANPVIKFPGERKLDTTIDRRIDEIIDGITPGSPQSYSALLRILPLIENKFLSTKELDKIADKIWSIAPDYQTLPDTGLFRYVLLSLPSKNPSSVKSLVRNYLFEAKNLNLFNRELLMDIANAAQAENIKELPSANQAVAYFQKLISWRPQQNDTDIFGITKQEERQTAELIGEALARSVIPALSSKEFTEDNFQKLYAFHAEVEVPATLIAFSYFAASNEIFIDQVEKLIKQGFQSQDPNKLACASHALLVLRDMKESPIIDRLILRLIYLIGSNRIIGLPALIRTANEMYNKEYLTVENIESLIEILPVIFDSSAYRNIAPSTRESVSISFLRAACVQLARDIIYKNNNKDSELMRIVEEAKQDALPEVRFVDTGTPN</sequence>
<dbReference type="Pfam" id="PF13289">
    <property type="entry name" value="SIR2_2"/>
    <property type="match status" value="1"/>
</dbReference>
<keyword evidence="2" id="KW-1185">Reference proteome</keyword>
<dbReference type="EMBL" id="JAKVTW010000002">
    <property type="protein sequence ID" value="MCH4810804.1"/>
    <property type="molecule type" value="Genomic_DNA"/>
</dbReference>
<dbReference type="SUPFAM" id="SSF52467">
    <property type="entry name" value="DHS-like NAD/FAD-binding domain"/>
    <property type="match status" value="1"/>
</dbReference>
<evidence type="ECO:0000313" key="1">
    <source>
        <dbReference type="EMBL" id="MCH4810804.1"/>
    </source>
</evidence>
<reference evidence="1 2" key="1">
    <citation type="submission" date="2022-03" db="EMBL/GenBank/DDBJ databases">
        <title>Genomic signatures underlying metal tolerance in selected Arctic bacterial isolates.</title>
        <authorList>
            <person name="Thomas F.A."/>
            <person name="Venkatachalam S."/>
            <person name="Krishnan K.P."/>
        </authorList>
    </citation>
    <scope>NUCLEOTIDE SEQUENCE [LARGE SCALE GENOMIC DNA]</scope>
    <source>
        <strain evidence="1 2">HM116</strain>
    </source>
</reference>
<dbReference type="RefSeq" id="WP_240717089.1">
    <property type="nucleotide sequence ID" value="NZ_JAKVTW010000002.1"/>
</dbReference>
<dbReference type="InterPro" id="IPR029035">
    <property type="entry name" value="DHS-like_NAD/FAD-binding_dom"/>
</dbReference>
<organism evidence="1 2">
    <name type="scientific">Vreelandella neptunia</name>
    <dbReference type="NCBI Taxonomy" id="115551"/>
    <lineage>
        <taxon>Bacteria</taxon>
        <taxon>Pseudomonadati</taxon>
        <taxon>Pseudomonadota</taxon>
        <taxon>Gammaproteobacteria</taxon>
        <taxon>Oceanospirillales</taxon>
        <taxon>Halomonadaceae</taxon>
        <taxon>Vreelandella</taxon>
    </lineage>
</organism>
<name>A0ABS9S412_9GAMM</name>